<name>K9DTV6_9BURK</name>
<dbReference type="GO" id="GO:0003700">
    <property type="term" value="F:DNA-binding transcription factor activity"/>
    <property type="evidence" value="ECO:0007669"/>
    <property type="project" value="InterPro"/>
</dbReference>
<dbReference type="GO" id="GO:0043565">
    <property type="term" value="F:sequence-specific DNA binding"/>
    <property type="evidence" value="ECO:0007669"/>
    <property type="project" value="TreeGrafter"/>
</dbReference>
<dbReference type="Pfam" id="PF00126">
    <property type="entry name" value="HTH_1"/>
    <property type="match status" value="1"/>
</dbReference>
<evidence type="ECO:0000256" key="1">
    <source>
        <dbReference type="ARBA" id="ARBA00009437"/>
    </source>
</evidence>
<comment type="similarity">
    <text evidence="1">Belongs to the LysR transcriptional regulatory family.</text>
</comment>
<dbReference type="InterPro" id="IPR036388">
    <property type="entry name" value="WH-like_DNA-bd_sf"/>
</dbReference>
<evidence type="ECO:0000313" key="6">
    <source>
        <dbReference type="EMBL" id="EKU82152.1"/>
    </source>
</evidence>
<proteinExistence type="inferred from homology"/>
<dbReference type="RefSeq" id="WP_005667059.1">
    <property type="nucleotide sequence ID" value="NZ_JH992923.1"/>
</dbReference>
<dbReference type="GO" id="GO:0006351">
    <property type="term" value="P:DNA-templated transcription"/>
    <property type="evidence" value="ECO:0007669"/>
    <property type="project" value="TreeGrafter"/>
</dbReference>
<dbReference type="Gene3D" id="1.10.10.10">
    <property type="entry name" value="Winged helix-like DNA-binding domain superfamily/Winged helix DNA-binding domain"/>
    <property type="match status" value="1"/>
</dbReference>
<gene>
    <name evidence="6" type="ORF">HMPREF9710_02600</name>
</gene>
<dbReference type="PRINTS" id="PR00039">
    <property type="entry name" value="HTHLYSR"/>
</dbReference>
<evidence type="ECO:0000256" key="2">
    <source>
        <dbReference type="ARBA" id="ARBA00023015"/>
    </source>
</evidence>
<evidence type="ECO:0000313" key="7">
    <source>
        <dbReference type="Proteomes" id="UP000009874"/>
    </source>
</evidence>
<dbReference type="eggNOG" id="COG0583">
    <property type="taxonomic scope" value="Bacteria"/>
</dbReference>
<protein>
    <recommendedName>
        <fullName evidence="5">HTH lysR-type domain-containing protein</fullName>
    </recommendedName>
</protein>
<keyword evidence="7" id="KW-1185">Reference proteome</keyword>
<dbReference type="PANTHER" id="PTHR30537:SF58">
    <property type="entry name" value="HTH-TYPE TRANSCRIPTIONAL REGULATOR PERR"/>
    <property type="match status" value="1"/>
</dbReference>
<dbReference type="InterPro" id="IPR058163">
    <property type="entry name" value="LysR-type_TF_proteobact-type"/>
</dbReference>
<dbReference type="InterPro" id="IPR005119">
    <property type="entry name" value="LysR_subst-bd"/>
</dbReference>
<dbReference type="CDD" id="cd08432">
    <property type="entry name" value="PBP2_GcdR_TrpI_HvrB_AmpR_like"/>
    <property type="match status" value="1"/>
</dbReference>
<dbReference type="Proteomes" id="UP000009874">
    <property type="component" value="Unassembled WGS sequence"/>
</dbReference>
<evidence type="ECO:0000256" key="4">
    <source>
        <dbReference type="ARBA" id="ARBA00023163"/>
    </source>
</evidence>
<accession>K9DTV6</accession>
<dbReference type="InterPro" id="IPR036390">
    <property type="entry name" value="WH_DNA-bd_sf"/>
</dbReference>
<dbReference type="AlphaFoldDB" id="K9DTV6"/>
<dbReference type="Gene3D" id="3.40.190.10">
    <property type="entry name" value="Periplasmic binding protein-like II"/>
    <property type="match status" value="2"/>
</dbReference>
<dbReference type="InterPro" id="IPR000847">
    <property type="entry name" value="LysR_HTH_N"/>
</dbReference>
<keyword evidence="3" id="KW-0238">DNA-binding</keyword>
<dbReference type="STRING" id="47229.LO55_3287"/>
<dbReference type="HOGENOM" id="CLU_039613_37_1_4"/>
<dbReference type="Pfam" id="PF03466">
    <property type="entry name" value="LysR_substrate"/>
    <property type="match status" value="1"/>
</dbReference>
<keyword evidence="4" id="KW-0804">Transcription</keyword>
<dbReference type="PROSITE" id="PS50931">
    <property type="entry name" value="HTH_LYSR"/>
    <property type="match status" value="1"/>
</dbReference>
<dbReference type="EMBL" id="AGZI01000030">
    <property type="protein sequence ID" value="EKU82152.1"/>
    <property type="molecule type" value="Genomic_DNA"/>
</dbReference>
<evidence type="ECO:0000256" key="3">
    <source>
        <dbReference type="ARBA" id="ARBA00023125"/>
    </source>
</evidence>
<dbReference type="SUPFAM" id="SSF53850">
    <property type="entry name" value="Periplasmic binding protein-like II"/>
    <property type="match status" value="1"/>
</dbReference>
<dbReference type="PANTHER" id="PTHR30537">
    <property type="entry name" value="HTH-TYPE TRANSCRIPTIONAL REGULATOR"/>
    <property type="match status" value="1"/>
</dbReference>
<reference evidence="6 7" key="1">
    <citation type="submission" date="2012-09" db="EMBL/GenBank/DDBJ databases">
        <title>The Genome Sequence of Massilia timonae CCUG 45783.</title>
        <authorList>
            <consortium name="The Broad Institute Genome Sequencing Platform"/>
            <person name="Earl A."/>
            <person name="Ward D."/>
            <person name="Feldgarden M."/>
            <person name="Gevers D."/>
            <person name="Huys G."/>
            <person name="Walker B."/>
            <person name="Young S.K."/>
            <person name="Zeng Q."/>
            <person name="Gargeya S."/>
            <person name="Fitzgerald M."/>
            <person name="Haas B."/>
            <person name="Abouelleil A."/>
            <person name="Alvarado L."/>
            <person name="Arachchi H.M."/>
            <person name="Berlin A.M."/>
            <person name="Chapman S.B."/>
            <person name="Goldberg J."/>
            <person name="Griggs A."/>
            <person name="Gujja S."/>
            <person name="Hansen M."/>
            <person name="Howarth C."/>
            <person name="Imamovic A."/>
            <person name="Larimer J."/>
            <person name="McCowen C."/>
            <person name="Montmayeur A."/>
            <person name="Murphy C."/>
            <person name="Neiman D."/>
            <person name="Pearson M."/>
            <person name="Priest M."/>
            <person name="Roberts A."/>
            <person name="Saif S."/>
            <person name="Shea T."/>
            <person name="Sisk P."/>
            <person name="Sykes S."/>
            <person name="Wortman J."/>
            <person name="Nusbaum C."/>
            <person name="Birren B."/>
        </authorList>
    </citation>
    <scope>NUCLEOTIDE SEQUENCE [LARGE SCALE GENOMIC DNA]</scope>
    <source>
        <strain evidence="6 7">CCUG 45783</strain>
    </source>
</reference>
<keyword evidence="2" id="KW-0805">Transcription regulation</keyword>
<organism evidence="6 7">
    <name type="scientific">Massilia timonae CCUG 45783</name>
    <dbReference type="NCBI Taxonomy" id="883126"/>
    <lineage>
        <taxon>Bacteria</taxon>
        <taxon>Pseudomonadati</taxon>
        <taxon>Pseudomonadota</taxon>
        <taxon>Betaproteobacteria</taxon>
        <taxon>Burkholderiales</taxon>
        <taxon>Oxalobacteraceae</taxon>
        <taxon>Telluria group</taxon>
        <taxon>Massilia</taxon>
    </lineage>
</organism>
<dbReference type="PATRIC" id="fig|883126.3.peg.2623"/>
<sequence>MTATKEIFTPDGESNSLIKQFRRVPLTALRVFESAGRTGSFAAAAREVDLSPSAVSHAIRKLEDSAGMTLFVRTTRSLELTREGRLLLEHVQRGFEEMRRGFQRAQPEQRVAPLRLHTAPTFAVQWLMPRLTGFMAAHPGIALQVSADTDYATFEDDRHDIDIVYGVPQPSRHAQIPLVVEELTPLCSPALAATIGSVRDLYQAPLIQSDGQSVQWGGWFSANGLATPGDFALAFDRSSMSIAAAVDGLGVALESTLLAERELATGRLVAPLIGRSTTVRYVAHYLVHPHSLEQDTATALFKRWLLGELARSAPHMAAAGAGASE</sequence>
<dbReference type="SUPFAM" id="SSF46785">
    <property type="entry name" value="Winged helix' DNA-binding domain"/>
    <property type="match status" value="1"/>
</dbReference>
<comment type="caution">
    <text evidence="6">The sequence shown here is derived from an EMBL/GenBank/DDBJ whole genome shotgun (WGS) entry which is preliminary data.</text>
</comment>
<feature type="domain" description="HTH lysR-type" evidence="5">
    <location>
        <begin position="24"/>
        <end position="81"/>
    </location>
</feature>
<evidence type="ECO:0000259" key="5">
    <source>
        <dbReference type="PROSITE" id="PS50931"/>
    </source>
</evidence>
<dbReference type="FunFam" id="1.10.10.10:FF:000001">
    <property type="entry name" value="LysR family transcriptional regulator"/>
    <property type="match status" value="1"/>
</dbReference>